<evidence type="ECO:0000313" key="10">
    <source>
        <dbReference type="EMBL" id="SJZ68695.1"/>
    </source>
</evidence>
<dbReference type="PANTHER" id="PTHR48111:SF22">
    <property type="entry name" value="REGULATOR OF RPOS"/>
    <property type="match status" value="1"/>
</dbReference>
<dbReference type="InterPro" id="IPR039420">
    <property type="entry name" value="WalR-like"/>
</dbReference>
<feature type="DNA-binding region" description="OmpR/PhoB-type" evidence="7">
    <location>
        <begin position="124"/>
        <end position="222"/>
    </location>
</feature>
<organism evidence="10 11">
    <name type="scientific">Globicatella sulfidifaciens DSM 15739</name>
    <dbReference type="NCBI Taxonomy" id="1121925"/>
    <lineage>
        <taxon>Bacteria</taxon>
        <taxon>Bacillati</taxon>
        <taxon>Bacillota</taxon>
        <taxon>Bacilli</taxon>
        <taxon>Lactobacillales</taxon>
        <taxon>Aerococcaceae</taxon>
        <taxon>Globicatella</taxon>
    </lineage>
</organism>
<evidence type="ECO:0000313" key="11">
    <source>
        <dbReference type="Proteomes" id="UP000189941"/>
    </source>
</evidence>
<keyword evidence="2" id="KW-0902">Two-component regulatory system</keyword>
<keyword evidence="5" id="KW-0804">Transcription</keyword>
<dbReference type="Proteomes" id="UP000189941">
    <property type="component" value="Unassembled WGS sequence"/>
</dbReference>
<keyword evidence="3" id="KW-0805">Transcription regulation</keyword>
<dbReference type="STRING" id="1121925.SAMN02746011_01493"/>
<evidence type="ECO:0000256" key="5">
    <source>
        <dbReference type="ARBA" id="ARBA00023163"/>
    </source>
</evidence>
<dbReference type="GO" id="GO:0000976">
    <property type="term" value="F:transcription cis-regulatory region binding"/>
    <property type="evidence" value="ECO:0007669"/>
    <property type="project" value="TreeGrafter"/>
</dbReference>
<evidence type="ECO:0000256" key="7">
    <source>
        <dbReference type="PROSITE-ProRule" id="PRU01091"/>
    </source>
</evidence>
<dbReference type="GO" id="GO:0005829">
    <property type="term" value="C:cytosol"/>
    <property type="evidence" value="ECO:0007669"/>
    <property type="project" value="TreeGrafter"/>
</dbReference>
<evidence type="ECO:0000256" key="6">
    <source>
        <dbReference type="PROSITE-ProRule" id="PRU00169"/>
    </source>
</evidence>
<dbReference type="RefSeq" id="WP_078756210.1">
    <property type="nucleotide sequence ID" value="NZ_FUWO01000013.1"/>
</dbReference>
<keyword evidence="11" id="KW-1185">Reference proteome</keyword>
<accession>A0A1T4MPG9</accession>
<dbReference type="InterPro" id="IPR011006">
    <property type="entry name" value="CheY-like_superfamily"/>
</dbReference>
<dbReference type="EMBL" id="FUWO01000013">
    <property type="protein sequence ID" value="SJZ68695.1"/>
    <property type="molecule type" value="Genomic_DNA"/>
</dbReference>
<dbReference type="InterPro" id="IPR001867">
    <property type="entry name" value="OmpR/PhoB-type_DNA-bd"/>
</dbReference>
<evidence type="ECO:0000259" key="8">
    <source>
        <dbReference type="PROSITE" id="PS50110"/>
    </source>
</evidence>
<dbReference type="Pfam" id="PF00486">
    <property type="entry name" value="Trans_reg_C"/>
    <property type="match status" value="1"/>
</dbReference>
<evidence type="ECO:0000256" key="2">
    <source>
        <dbReference type="ARBA" id="ARBA00023012"/>
    </source>
</evidence>
<evidence type="ECO:0000256" key="3">
    <source>
        <dbReference type="ARBA" id="ARBA00023015"/>
    </source>
</evidence>
<evidence type="ECO:0000259" key="9">
    <source>
        <dbReference type="PROSITE" id="PS51755"/>
    </source>
</evidence>
<dbReference type="InterPro" id="IPR001789">
    <property type="entry name" value="Sig_transdc_resp-reg_receiver"/>
</dbReference>
<dbReference type="Pfam" id="PF00072">
    <property type="entry name" value="Response_reg"/>
    <property type="match status" value="1"/>
</dbReference>
<dbReference type="Gene3D" id="1.10.10.10">
    <property type="entry name" value="Winged helix-like DNA-binding domain superfamily/Winged helix DNA-binding domain"/>
    <property type="match status" value="1"/>
</dbReference>
<feature type="domain" description="Response regulatory" evidence="8">
    <location>
        <begin position="2"/>
        <end position="116"/>
    </location>
</feature>
<dbReference type="GO" id="GO:0006355">
    <property type="term" value="P:regulation of DNA-templated transcription"/>
    <property type="evidence" value="ECO:0007669"/>
    <property type="project" value="InterPro"/>
</dbReference>
<protein>
    <submittedName>
        <fullName evidence="10">DNA-binding response regulator, OmpR family, contains REC and winged-helix (WHTH) domain</fullName>
    </submittedName>
</protein>
<feature type="modified residue" description="4-aspartylphosphate" evidence="6">
    <location>
        <position position="51"/>
    </location>
</feature>
<dbReference type="Gene3D" id="6.10.250.690">
    <property type="match status" value="1"/>
</dbReference>
<dbReference type="FunFam" id="3.40.50.2300:FF:000002">
    <property type="entry name" value="DNA-binding response regulator PhoP"/>
    <property type="match status" value="1"/>
</dbReference>
<dbReference type="SMART" id="SM00448">
    <property type="entry name" value="REC"/>
    <property type="match status" value="1"/>
</dbReference>
<dbReference type="CDD" id="cd00383">
    <property type="entry name" value="trans_reg_C"/>
    <property type="match status" value="1"/>
</dbReference>
<dbReference type="InterPro" id="IPR036388">
    <property type="entry name" value="WH-like_DNA-bd_sf"/>
</dbReference>
<feature type="domain" description="OmpR/PhoB-type" evidence="9">
    <location>
        <begin position="124"/>
        <end position="222"/>
    </location>
</feature>
<gene>
    <name evidence="10" type="ORF">SAMN02746011_01493</name>
</gene>
<keyword evidence="4 7" id="KW-0238">DNA-binding</keyword>
<evidence type="ECO:0000256" key="4">
    <source>
        <dbReference type="ARBA" id="ARBA00023125"/>
    </source>
</evidence>
<dbReference type="AlphaFoldDB" id="A0A1T4MPG9"/>
<dbReference type="GO" id="GO:0032993">
    <property type="term" value="C:protein-DNA complex"/>
    <property type="evidence" value="ECO:0007669"/>
    <property type="project" value="TreeGrafter"/>
</dbReference>
<dbReference type="OrthoDB" id="9790442at2"/>
<sequence>MKLLLAEDEKDLAKGLKAILEHNKYIVDVVHDGEDALYYAQTEHYDCLILDVMMPKKSGFEVLFQLRKEGYQTPILLLTAKNQLEDKVTGLDLGADDYLTKPFDTPELLARIRSVLRRPNNFVSEILTVGDCILDRSNYQLQANGKQVTLNNKEFQLIEMFFLNNNQVLSKELIMDRIWGLESEAEINVVWVNISSLRKKLQQLNSKVKISAQRGLGYTLEVED</sequence>
<dbReference type="PROSITE" id="PS50110">
    <property type="entry name" value="RESPONSE_REGULATORY"/>
    <property type="match status" value="1"/>
</dbReference>
<evidence type="ECO:0000256" key="1">
    <source>
        <dbReference type="ARBA" id="ARBA00022553"/>
    </source>
</evidence>
<dbReference type="GO" id="GO:0000156">
    <property type="term" value="F:phosphorelay response regulator activity"/>
    <property type="evidence" value="ECO:0007669"/>
    <property type="project" value="TreeGrafter"/>
</dbReference>
<dbReference type="CDD" id="cd17625">
    <property type="entry name" value="REC_OmpR_DrrD-like"/>
    <property type="match status" value="1"/>
</dbReference>
<reference evidence="11" key="1">
    <citation type="submission" date="2017-02" db="EMBL/GenBank/DDBJ databases">
        <authorList>
            <person name="Varghese N."/>
            <person name="Submissions S."/>
        </authorList>
    </citation>
    <scope>NUCLEOTIDE SEQUENCE [LARGE SCALE GENOMIC DNA]</scope>
    <source>
        <strain evidence="11">DSM 15739</strain>
    </source>
</reference>
<dbReference type="SMART" id="SM00862">
    <property type="entry name" value="Trans_reg_C"/>
    <property type="match status" value="1"/>
</dbReference>
<name>A0A1T4MPG9_9LACT</name>
<keyword evidence="1 6" id="KW-0597">Phosphoprotein</keyword>
<dbReference type="Gene3D" id="3.40.50.2300">
    <property type="match status" value="1"/>
</dbReference>
<dbReference type="PANTHER" id="PTHR48111">
    <property type="entry name" value="REGULATOR OF RPOS"/>
    <property type="match status" value="1"/>
</dbReference>
<proteinExistence type="predicted"/>
<dbReference type="SUPFAM" id="SSF52172">
    <property type="entry name" value="CheY-like"/>
    <property type="match status" value="1"/>
</dbReference>
<dbReference type="PROSITE" id="PS51755">
    <property type="entry name" value="OMPR_PHOB"/>
    <property type="match status" value="1"/>
</dbReference>